<dbReference type="Proteomes" id="UP000677054">
    <property type="component" value="Unassembled WGS sequence"/>
</dbReference>
<accession>A0A7R8XDU9</accession>
<dbReference type="AlphaFoldDB" id="A0A7R8XDU9"/>
<organism evidence="2">
    <name type="scientific">Darwinula stevensoni</name>
    <dbReference type="NCBI Taxonomy" id="69355"/>
    <lineage>
        <taxon>Eukaryota</taxon>
        <taxon>Metazoa</taxon>
        <taxon>Ecdysozoa</taxon>
        <taxon>Arthropoda</taxon>
        <taxon>Crustacea</taxon>
        <taxon>Oligostraca</taxon>
        <taxon>Ostracoda</taxon>
        <taxon>Podocopa</taxon>
        <taxon>Podocopida</taxon>
        <taxon>Darwinulocopina</taxon>
        <taxon>Darwinuloidea</taxon>
        <taxon>Darwinulidae</taxon>
        <taxon>Darwinula</taxon>
    </lineage>
</organism>
<protein>
    <submittedName>
        <fullName evidence="2">Uncharacterized protein</fullName>
    </submittedName>
</protein>
<dbReference type="EMBL" id="CAJPEV010000988">
    <property type="protein sequence ID" value="CAG0889952.1"/>
    <property type="molecule type" value="Genomic_DNA"/>
</dbReference>
<evidence type="ECO:0000313" key="2">
    <source>
        <dbReference type="EMBL" id="CAD7245912.1"/>
    </source>
</evidence>
<name>A0A7R8XDU9_9CRUS</name>
<feature type="region of interest" description="Disordered" evidence="1">
    <location>
        <begin position="115"/>
        <end position="141"/>
    </location>
</feature>
<proteinExistence type="predicted"/>
<reference evidence="2" key="1">
    <citation type="submission" date="2020-11" db="EMBL/GenBank/DDBJ databases">
        <authorList>
            <person name="Tran Van P."/>
        </authorList>
    </citation>
    <scope>NUCLEOTIDE SEQUENCE</scope>
</reference>
<dbReference type="EMBL" id="LR900505">
    <property type="protein sequence ID" value="CAD7245912.1"/>
    <property type="molecule type" value="Genomic_DNA"/>
</dbReference>
<evidence type="ECO:0000256" key="1">
    <source>
        <dbReference type="SAM" id="MobiDB-lite"/>
    </source>
</evidence>
<sequence length="387" mass="43783">MLEKNEWMMDEKVQNAVHFADGMETLKRDMKSFKLKMKQMEDYMTLINGPIGSNTDKLGMGNQIESQFKIWTTGKEAAHQKLDNNLVNGMERLKRNIAYFRGKLELMERTTSPIDRNAGREIGGENGFAKPSHHKSNNFSERGGYWKESRFLQHELRGFMKVCHTFYADLTMPMGANSFVMYLMLSYQNFGGQSGSFEIHVHSKEEPFTDSMKNVPTTDQTLYIYNGRSYFLSLSPRNYISLPSGRTCSADGDYNFSTCVEDAVANKFLKDAPCLLPFVVPEDQASMKSLCSTSDDFGQYVDFYEDVKQSFSPGCLMTCDVTTYSPRLTPDAFSGSCGGNTAGYFGNSYSIIQVNTPTSEHQQQLQLRAVSETKSILTVLRLLYGYV</sequence>
<gene>
    <name evidence="2" type="ORF">DSTB1V02_LOCUS5778</name>
</gene>
<keyword evidence="3" id="KW-1185">Reference proteome</keyword>
<evidence type="ECO:0000313" key="3">
    <source>
        <dbReference type="Proteomes" id="UP000677054"/>
    </source>
</evidence>